<organism evidence="1">
    <name type="scientific">Collimonas fungivorans</name>
    <dbReference type="NCBI Taxonomy" id="158899"/>
    <lineage>
        <taxon>Bacteria</taxon>
        <taxon>Pseudomonadati</taxon>
        <taxon>Pseudomonadota</taxon>
        <taxon>Betaproteobacteria</taxon>
        <taxon>Burkholderiales</taxon>
        <taxon>Oxalobacteraceae</taxon>
        <taxon>Collimonas</taxon>
    </lineage>
</organism>
<evidence type="ECO:0000313" key="2">
    <source>
        <dbReference type="Proteomes" id="UP000072421"/>
    </source>
</evidence>
<dbReference type="EMBL" id="CP013232">
    <property type="protein sequence ID" value="AMO96303.1"/>
    <property type="molecule type" value="Genomic_DNA"/>
</dbReference>
<gene>
    <name evidence="1" type="ORF">CFter6_3679</name>
</gene>
<dbReference type="Proteomes" id="UP000072421">
    <property type="component" value="Chromosome"/>
</dbReference>
<name>A0A127PF16_9BURK</name>
<sequence>MHFDILLETVFLGDDTLWQEVGQRFYFGAHEGAPKVDKV</sequence>
<proteinExistence type="predicted"/>
<accession>A0A127PF16</accession>
<protein>
    <submittedName>
        <fullName evidence="1">Uncharacterized protein</fullName>
    </submittedName>
</protein>
<dbReference type="AlphaFoldDB" id="A0A127PF16"/>
<evidence type="ECO:0000313" key="1">
    <source>
        <dbReference type="EMBL" id="AMO96303.1"/>
    </source>
</evidence>
<reference evidence="1 2" key="1">
    <citation type="submission" date="2015-11" db="EMBL/GenBank/DDBJ databases">
        <title>Exploring the genomic traits of fungus-feeding bacterial genus Collimonas.</title>
        <authorList>
            <person name="Song C."/>
            <person name="Schmidt R."/>
            <person name="de Jager V."/>
            <person name="Krzyzanowska D."/>
            <person name="Jongedijk E."/>
            <person name="Cankar K."/>
            <person name="Beekwilder J."/>
            <person name="van Veen A."/>
            <person name="de Boer W."/>
            <person name="van Veen J.A."/>
            <person name="Garbeva P."/>
        </authorList>
    </citation>
    <scope>NUCLEOTIDE SEQUENCE [LARGE SCALE GENOMIC DNA]</scope>
    <source>
        <strain evidence="1 2">Ter6</strain>
    </source>
</reference>